<protein>
    <submittedName>
        <fullName evidence="5">Mandelate racemase/muconate lactonizing enzyme family protein</fullName>
    </submittedName>
</protein>
<dbReference type="CDD" id="cd03316">
    <property type="entry name" value="MR_like"/>
    <property type="match status" value="1"/>
</dbReference>
<organism evidence="5 6">
    <name type="scientific">Halocynthiibacter halioticoli</name>
    <dbReference type="NCBI Taxonomy" id="2986804"/>
    <lineage>
        <taxon>Bacteria</taxon>
        <taxon>Pseudomonadati</taxon>
        <taxon>Pseudomonadota</taxon>
        <taxon>Alphaproteobacteria</taxon>
        <taxon>Rhodobacterales</taxon>
        <taxon>Paracoccaceae</taxon>
        <taxon>Halocynthiibacter</taxon>
    </lineage>
</organism>
<reference evidence="5" key="1">
    <citation type="submission" date="2022-10" db="EMBL/GenBank/DDBJ databases">
        <authorList>
            <person name="Yue Y."/>
        </authorList>
    </citation>
    <scope>NUCLEOTIDE SEQUENCE</scope>
    <source>
        <strain evidence="5">Z654</strain>
    </source>
</reference>
<dbReference type="SMART" id="SM00922">
    <property type="entry name" value="MR_MLE"/>
    <property type="match status" value="1"/>
</dbReference>
<evidence type="ECO:0000256" key="1">
    <source>
        <dbReference type="ARBA" id="ARBA00001946"/>
    </source>
</evidence>
<dbReference type="GO" id="GO:0016052">
    <property type="term" value="P:carbohydrate catabolic process"/>
    <property type="evidence" value="ECO:0007669"/>
    <property type="project" value="TreeGrafter"/>
</dbReference>
<dbReference type="RefSeq" id="WP_263953939.1">
    <property type="nucleotide sequence ID" value="NZ_JAOYFC010000002.1"/>
</dbReference>
<name>A0AAE3J1W3_9RHOB</name>
<comment type="caution">
    <text evidence="5">The sequence shown here is derived from an EMBL/GenBank/DDBJ whole genome shotgun (WGS) entry which is preliminary data.</text>
</comment>
<dbReference type="GO" id="GO:0016836">
    <property type="term" value="F:hydro-lyase activity"/>
    <property type="evidence" value="ECO:0007669"/>
    <property type="project" value="TreeGrafter"/>
</dbReference>
<sequence length="380" mass="42336">MLPKIKKFALTRFEYRFDRSIGDSQVFFENSHSVALELHDDAGNIGLGFGHKLFEPYPSQATMEATFAKYIWPEIEGQTAFELTQRVERPRGGNQRDAKYGFDEALQIALWDLASQQASMPLGKFLGGTREKVRAYASGLDFHMSDEEFVEFFSNAASHGFDTFKVKIGSPDPEWDLHRLELLKKTVGPDCGIMADANEAWSCKEAAMRLTMFHDAGIDLIWIEDPILRNDFAGLRSLREMAPFTQINSGEYLDLTGKRMLLQAGGTDIINVHGRVSDTMRIGWLAADMGLPVSLGNTFLETGVHAACALPEVEWLEYSFLSNEHLVDTPIEFKDGYALLPEKPGIGFALTDAARNIWSAPDPVAADALKTAPPCRFISK</sequence>
<dbReference type="SUPFAM" id="SSF51604">
    <property type="entry name" value="Enolase C-terminal domain-like"/>
    <property type="match status" value="1"/>
</dbReference>
<evidence type="ECO:0000256" key="3">
    <source>
        <dbReference type="ARBA" id="ARBA00022842"/>
    </source>
</evidence>
<dbReference type="GO" id="GO:0000287">
    <property type="term" value="F:magnesium ion binding"/>
    <property type="evidence" value="ECO:0007669"/>
    <property type="project" value="TreeGrafter"/>
</dbReference>
<proteinExistence type="predicted"/>
<keyword evidence="6" id="KW-1185">Reference proteome</keyword>
<dbReference type="InterPro" id="IPR029017">
    <property type="entry name" value="Enolase-like_N"/>
</dbReference>
<dbReference type="PANTHER" id="PTHR13794:SF58">
    <property type="entry name" value="MITOCHONDRIAL ENOLASE SUPERFAMILY MEMBER 1"/>
    <property type="match status" value="1"/>
</dbReference>
<dbReference type="PANTHER" id="PTHR13794">
    <property type="entry name" value="ENOLASE SUPERFAMILY, MANDELATE RACEMASE"/>
    <property type="match status" value="1"/>
</dbReference>
<evidence type="ECO:0000259" key="4">
    <source>
        <dbReference type="SMART" id="SM00922"/>
    </source>
</evidence>
<evidence type="ECO:0000256" key="2">
    <source>
        <dbReference type="ARBA" id="ARBA00022723"/>
    </source>
</evidence>
<keyword evidence="3" id="KW-0460">Magnesium</keyword>
<dbReference type="Pfam" id="PF13378">
    <property type="entry name" value="MR_MLE_C"/>
    <property type="match status" value="1"/>
</dbReference>
<gene>
    <name evidence="5" type="ORF">OH136_11150</name>
</gene>
<dbReference type="AlphaFoldDB" id="A0AAE3J1W3"/>
<comment type="cofactor">
    <cofactor evidence="1">
        <name>Mg(2+)</name>
        <dbReference type="ChEBI" id="CHEBI:18420"/>
    </cofactor>
</comment>
<feature type="domain" description="Mandelate racemase/muconate lactonizing enzyme C-terminal" evidence="4">
    <location>
        <begin position="146"/>
        <end position="245"/>
    </location>
</feature>
<dbReference type="Gene3D" id="3.20.20.120">
    <property type="entry name" value="Enolase-like C-terminal domain"/>
    <property type="match status" value="1"/>
</dbReference>
<dbReference type="InterPro" id="IPR036849">
    <property type="entry name" value="Enolase-like_C_sf"/>
</dbReference>
<dbReference type="InterPro" id="IPR046945">
    <property type="entry name" value="RHMD-like"/>
</dbReference>
<evidence type="ECO:0000313" key="6">
    <source>
        <dbReference type="Proteomes" id="UP001208041"/>
    </source>
</evidence>
<dbReference type="Proteomes" id="UP001208041">
    <property type="component" value="Unassembled WGS sequence"/>
</dbReference>
<dbReference type="EMBL" id="JAOYFC010000002">
    <property type="protein sequence ID" value="MCV6825111.1"/>
    <property type="molecule type" value="Genomic_DNA"/>
</dbReference>
<dbReference type="SUPFAM" id="SSF54826">
    <property type="entry name" value="Enolase N-terminal domain-like"/>
    <property type="match status" value="1"/>
</dbReference>
<dbReference type="Gene3D" id="3.30.390.10">
    <property type="entry name" value="Enolase-like, N-terminal domain"/>
    <property type="match status" value="1"/>
</dbReference>
<keyword evidence="2" id="KW-0479">Metal-binding</keyword>
<evidence type="ECO:0000313" key="5">
    <source>
        <dbReference type="EMBL" id="MCV6825111.1"/>
    </source>
</evidence>
<dbReference type="InterPro" id="IPR029065">
    <property type="entry name" value="Enolase_C-like"/>
</dbReference>
<accession>A0AAE3J1W3</accession>
<dbReference type="InterPro" id="IPR013342">
    <property type="entry name" value="Mandelate_racemase_C"/>
</dbReference>